<name>A0A3S4VG91_MYCCI</name>
<evidence type="ECO:0000313" key="1">
    <source>
        <dbReference type="EMBL" id="VEG50800.1"/>
    </source>
</evidence>
<dbReference type="EMBL" id="LR134355">
    <property type="protein sequence ID" value="VEG50800.1"/>
    <property type="molecule type" value="Genomic_DNA"/>
</dbReference>
<dbReference type="AlphaFoldDB" id="A0A3S4VG91"/>
<protein>
    <submittedName>
        <fullName evidence="1">Cytochrome P450</fullName>
    </submittedName>
</protein>
<organism evidence="1 2">
    <name type="scientific">Mycolicibacterium chitae</name>
    <name type="common">Mycobacterium chitae</name>
    <dbReference type="NCBI Taxonomy" id="1792"/>
    <lineage>
        <taxon>Bacteria</taxon>
        <taxon>Bacillati</taxon>
        <taxon>Actinomycetota</taxon>
        <taxon>Actinomycetes</taxon>
        <taxon>Mycobacteriales</taxon>
        <taxon>Mycobacteriaceae</taxon>
        <taxon>Mycolicibacterium</taxon>
    </lineage>
</organism>
<accession>A0A3S4VG91</accession>
<keyword evidence="2" id="KW-1185">Reference proteome</keyword>
<dbReference type="RefSeq" id="WP_179967136.1">
    <property type="nucleotide sequence ID" value="NZ_AP022604.1"/>
</dbReference>
<gene>
    <name evidence="1" type="primary">cyp150A5_2</name>
    <name evidence="1" type="ORF">NCTC10485_05120</name>
</gene>
<dbReference type="Proteomes" id="UP000282551">
    <property type="component" value="Chromosome"/>
</dbReference>
<reference evidence="1 2" key="1">
    <citation type="submission" date="2018-12" db="EMBL/GenBank/DDBJ databases">
        <authorList>
            <consortium name="Pathogen Informatics"/>
        </authorList>
    </citation>
    <scope>NUCLEOTIDE SEQUENCE [LARGE SCALE GENOMIC DNA]</scope>
    <source>
        <strain evidence="1 2">NCTC10485</strain>
    </source>
</reference>
<sequence length="75" mass="8344">MTGGDAQPLLDDQESATRREVAAAYPTLQRFLDRTATIPLSEKHHGATGARRFRHDPTYIIRGLTDLHLEFTPAA</sequence>
<evidence type="ECO:0000313" key="2">
    <source>
        <dbReference type="Proteomes" id="UP000282551"/>
    </source>
</evidence>
<proteinExistence type="predicted"/>